<dbReference type="Gene3D" id="1.10.10.920">
    <property type="match status" value="1"/>
</dbReference>
<evidence type="ECO:0000256" key="8">
    <source>
        <dbReference type="ARBA" id="ARBA00022723"/>
    </source>
</evidence>
<comment type="pathway">
    <text evidence="2 15">Porphyrin-containing compound metabolism; protoporphyrin-IX biosynthesis; protoporphyrinogen-IX from coproporphyrinogen-III (AdoMet route): step 1/1.</text>
</comment>
<feature type="binding site" evidence="16">
    <location>
        <position position="180"/>
    </location>
    <ligand>
        <name>S-adenosyl-L-methionine</name>
        <dbReference type="ChEBI" id="CHEBI:59789"/>
        <label>2</label>
    </ligand>
</feature>
<dbReference type="GO" id="GO:0046872">
    <property type="term" value="F:metal ion binding"/>
    <property type="evidence" value="ECO:0007669"/>
    <property type="project" value="UniProtKB-KW"/>
</dbReference>
<dbReference type="EC" id="1.3.98.3" evidence="15"/>
<dbReference type="GO" id="GO:0005737">
    <property type="term" value="C:cytoplasm"/>
    <property type="evidence" value="ECO:0007669"/>
    <property type="project" value="UniProtKB-SubCell"/>
</dbReference>
<comment type="subunit">
    <text evidence="4">Monomer.</text>
</comment>
<evidence type="ECO:0000256" key="15">
    <source>
        <dbReference type="PIRNR" id="PIRNR000167"/>
    </source>
</evidence>
<keyword evidence="7 15" id="KW-0949">S-adenosyl-L-methionine</keyword>
<dbReference type="OrthoDB" id="9808022at2"/>
<evidence type="ECO:0000256" key="1">
    <source>
        <dbReference type="ARBA" id="ARBA00004496"/>
    </source>
</evidence>
<feature type="binding site" evidence="17">
    <location>
        <position position="64"/>
    </location>
    <ligand>
        <name>[4Fe-4S] cluster</name>
        <dbReference type="ChEBI" id="CHEBI:49883"/>
        <note>4Fe-4S-S-AdoMet</note>
    </ligand>
</feature>
<dbReference type="Gene3D" id="3.80.30.20">
    <property type="entry name" value="tm_1862 like domain"/>
    <property type="match status" value="1"/>
</dbReference>
<evidence type="ECO:0000256" key="5">
    <source>
        <dbReference type="ARBA" id="ARBA00022485"/>
    </source>
</evidence>
<reference evidence="19 20" key="1">
    <citation type="submission" date="2018-07" db="EMBL/GenBank/DDBJ databases">
        <title>Genomic Encyclopedia of Type Strains, Phase III (KMG-III): the genomes of soil and plant-associated and newly described type strains.</title>
        <authorList>
            <person name="Whitman W."/>
        </authorList>
    </citation>
    <scope>NUCLEOTIDE SEQUENCE [LARGE SCALE GENOMIC DNA]</scope>
    <source>
        <strain evidence="19 20">CECT 8488</strain>
    </source>
</reference>
<keyword evidence="9 15" id="KW-0560">Oxidoreductase</keyword>
<comment type="subcellular location">
    <subcellularLocation>
        <location evidence="1 15">Cytoplasm</location>
    </subcellularLocation>
</comment>
<keyword evidence="11 15" id="KW-0411">Iron-sulfur</keyword>
<evidence type="ECO:0000256" key="3">
    <source>
        <dbReference type="ARBA" id="ARBA00005493"/>
    </source>
</evidence>
<evidence type="ECO:0000256" key="14">
    <source>
        <dbReference type="ARBA" id="ARBA00048321"/>
    </source>
</evidence>
<accession>A0A3D9HX85</accession>
<dbReference type="Pfam" id="PF04055">
    <property type="entry name" value="Radical_SAM"/>
    <property type="match status" value="1"/>
</dbReference>
<protein>
    <recommendedName>
        <fullName evidence="15">Coproporphyrinogen-III oxidase</fullName>
        <ecNumber evidence="15">1.3.98.3</ecNumber>
    </recommendedName>
</protein>
<evidence type="ECO:0000256" key="9">
    <source>
        <dbReference type="ARBA" id="ARBA00023002"/>
    </source>
</evidence>
<feature type="binding site" evidence="16">
    <location>
        <position position="141"/>
    </location>
    <ligand>
        <name>S-adenosyl-L-methionine</name>
        <dbReference type="ChEBI" id="CHEBI:59789"/>
        <label>1</label>
    </ligand>
</feature>
<feature type="binding site" evidence="16">
    <location>
        <position position="168"/>
    </location>
    <ligand>
        <name>S-adenosyl-L-methionine</name>
        <dbReference type="ChEBI" id="CHEBI:59789"/>
        <label>2</label>
    </ligand>
</feature>
<dbReference type="GO" id="GO:0006782">
    <property type="term" value="P:protoporphyrinogen IX biosynthetic process"/>
    <property type="evidence" value="ECO:0007669"/>
    <property type="project" value="UniProtKB-UniPathway"/>
</dbReference>
<dbReference type="NCBIfam" id="TIGR00538">
    <property type="entry name" value="hemN"/>
    <property type="match status" value="1"/>
</dbReference>
<dbReference type="InterPro" id="IPR058240">
    <property type="entry name" value="rSAM_sf"/>
</dbReference>
<dbReference type="PIRSF" id="PIRSF000167">
    <property type="entry name" value="HemN"/>
    <property type="match status" value="1"/>
</dbReference>
<evidence type="ECO:0000256" key="17">
    <source>
        <dbReference type="PIRSR" id="PIRSR000167-2"/>
    </source>
</evidence>
<evidence type="ECO:0000256" key="10">
    <source>
        <dbReference type="ARBA" id="ARBA00023004"/>
    </source>
</evidence>
<dbReference type="SMART" id="SM00729">
    <property type="entry name" value="Elp3"/>
    <property type="match status" value="1"/>
</dbReference>
<organism evidence="19 20">
    <name type="scientific">Aestuariispira insulae</name>
    <dbReference type="NCBI Taxonomy" id="1461337"/>
    <lineage>
        <taxon>Bacteria</taxon>
        <taxon>Pseudomonadati</taxon>
        <taxon>Pseudomonadota</taxon>
        <taxon>Alphaproteobacteria</taxon>
        <taxon>Rhodospirillales</taxon>
        <taxon>Kiloniellaceae</taxon>
        <taxon>Aestuariispira</taxon>
    </lineage>
</organism>
<feature type="binding site" evidence="16">
    <location>
        <begin position="63"/>
        <end position="65"/>
    </location>
    <ligand>
        <name>S-adenosyl-L-methionine</name>
        <dbReference type="ChEBI" id="CHEBI:59789"/>
        <label>2</label>
    </ligand>
</feature>
<dbReference type="GO" id="GO:0004109">
    <property type="term" value="F:coproporphyrinogen oxidase activity"/>
    <property type="evidence" value="ECO:0007669"/>
    <property type="project" value="InterPro"/>
</dbReference>
<dbReference type="GO" id="GO:0051989">
    <property type="term" value="F:coproporphyrinogen dehydrogenase activity"/>
    <property type="evidence" value="ECO:0007669"/>
    <property type="project" value="UniProtKB-EC"/>
</dbReference>
<keyword evidence="6 15" id="KW-0963">Cytoplasm</keyword>
<dbReference type="PANTHER" id="PTHR13932">
    <property type="entry name" value="COPROPORPHYRINIGEN III OXIDASE"/>
    <property type="match status" value="1"/>
</dbReference>
<evidence type="ECO:0000256" key="16">
    <source>
        <dbReference type="PIRSR" id="PIRSR000167-1"/>
    </source>
</evidence>
<feature type="binding site" evidence="16">
    <location>
        <position position="205"/>
    </location>
    <ligand>
        <name>S-adenosyl-L-methionine</name>
        <dbReference type="ChEBI" id="CHEBI:59789"/>
        <label>2</label>
    </ligand>
</feature>
<evidence type="ECO:0000256" key="4">
    <source>
        <dbReference type="ARBA" id="ARBA00011245"/>
    </source>
</evidence>
<keyword evidence="10 15" id="KW-0408">Iron</keyword>
<comment type="caution">
    <text evidence="19">The sequence shown here is derived from an EMBL/GenBank/DDBJ whole genome shotgun (WGS) entry which is preliminary data.</text>
</comment>
<dbReference type="SFLD" id="SFLDG01065">
    <property type="entry name" value="anaerobic_coproporphyrinogen-I"/>
    <property type="match status" value="1"/>
</dbReference>
<comment type="function">
    <text evidence="13">Involved in the heme biosynthesis. Catalyzes the anaerobic oxidative decarboxylation of propionate groups of rings A and B of coproporphyrinogen III to yield the vinyl groups in protoporphyrinogen IX.</text>
</comment>
<dbReference type="InterPro" id="IPR023404">
    <property type="entry name" value="rSAM_horseshoe"/>
</dbReference>
<evidence type="ECO:0000256" key="6">
    <source>
        <dbReference type="ARBA" id="ARBA00022490"/>
    </source>
</evidence>
<evidence type="ECO:0000256" key="13">
    <source>
        <dbReference type="ARBA" id="ARBA00024295"/>
    </source>
</evidence>
<dbReference type="AlphaFoldDB" id="A0A3D9HX85"/>
<dbReference type="SFLD" id="SFLDS00029">
    <property type="entry name" value="Radical_SAM"/>
    <property type="match status" value="1"/>
</dbReference>
<proteinExistence type="inferred from homology"/>
<dbReference type="InterPro" id="IPR034505">
    <property type="entry name" value="Coproporphyrinogen-III_oxidase"/>
</dbReference>
<feature type="binding site" evidence="17">
    <location>
        <position position="61"/>
    </location>
    <ligand>
        <name>[4Fe-4S] cluster</name>
        <dbReference type="ChEBI" id="CHEBI:49883"/>
        <note>4Fe-4S-S-AdoMet</note>
    </ligand>
</feature>
<evidence type="ECO:0000256" key="11">
    <source>
        <dbReference type="ARBA" id="ARBA00023014"/>
    </source>
</evidence>
<dbReference type="PANTHER" id="PTHR13932:SF6">
    <property type="entry name" value="OXYGEN-INDEPENDENT COPROPORPHYRINOGEN III OXIDASE"/>
    <property type="match status" value="1"/>
</dbReference>
<keyword evidence="5 15" id="KW-0004">4Fe-4S</keyword>
<keyword evidence="8 15" id="KW-0479">Metal-binding</keyword>
<feature type="binding site" evidence="16">
    <location>
        <position position="51"/>
    </location>
    <ligand>
        <name>S-adenosyl-L-methionine</name>
        <dbReference type="ChEBI" id="CHEBI:59789"/>
        <label>1</label>
    </ligand>
</feature>
<comment type="catalytic activity">
    <reaction evidence="14 15">
        <text>coproporphyrinogen III + 2 S-adenosyl-L-methionine = protoporphyrinogen IX + 2 5'-deoxyadenosine + 2 L-methionine + 2 CO2</text>
        <dbReference type="Rhea" id="RHEA:15425"/>
        <dbReference type="ChEBI" id="CHEBI:16526"/>
        <dbReference type="ChEBI" id="CHEBI:17319"/>
        <dbReference type="ChEBI" id="CHEBI:57307"/>
        <dbReference type="ChEBI" id="CHEBI:57309"/>
        <dbReference type="ChEBI" id="CHEBI:57844"/>
        <dbReference type="ChEBI" id="CHEBI:59789"/>
        <dbReference type="EC" id="1.3.98.3"/>
    </reaction>
</comment>
<evidence type="ECO:0000313" key="20">
    <source>
        <dbReference type="Proteomes" id="UP000256845"/>
    </source>
</evidence>
<dbReference type="Proteomes" id="UP000256845">
    <property type="component" value="Unassembled WGS sequence"/>
</dbReference>
<name>A0A3D9HX85_9PROT</name>
<dbReference type="GO" id="GO:0051539">
    <property type="term" value="F:4 iron, 4 sulfur cluster binding"/>
    <property type="evidence" value="ECO:0007669"/>
    <property type="project" value="UniProtKB-KW"/>
</dbReference>
<feature type="binding site" evidence="16">
    <location>
        <position position="325"/>
    </location>
    <ligand>
        <name>S-adenosyl-L-methionine</name>
        <dbReference type="ChEBI" id="CHEBI:59789"/>
        <label>1</label>
    </ligand>
</feature>
<keyword evidence="20" id="KW-1185">Reference proteome</keyword>
<dbReference type="CDD" id="cd01335">
    <property type="entry name" value="Radical_SAM"/>
    <property type="match status" value="1"/>
</dbReference>
<feature type="domain" description="Radical SAM core" evidence="18">
    <location>
        <begin position="42"/>
        <end position="276"/>
    </location>
</feature>
<dbReference type="SUPFAM" id="SSF102114">
    <property type="entry name" value="Radical SAM enzymes"/>
    <property type="match status" value="1"/>
</dbReference>
<keyword evidence="12 15" id="KW-0627">Porphyrin biosynthesis</keyword>
<evidence type="ECO:0000313" key="19">
    <source>
        <dbReference type="EMBL" id="RED54029.1"/>
    </source>
</evidence>
<evidence type="ECO:0000256" key="7">
    <source>
        <dbReference type="ARBA" id="ARBA00022691"/>
    </source>
</evidence>
<dbReference type="InterPro" id="IPR004558">
    <property type="entry name" value="Coprogen_oxidase_HemN"/>
</dbReference>
<evidence type="ECO:0000256" key="12">
    <source>
        <dbReference type="ARBA" id="ARBA00023244"/>
    </source>
</evidence>
<feature type="binding site" evidence="16">
    <location>
        <position position="108"/>
    </location>
    <ligand>
        <name>S-adenosyl-L-methionine</name>
        <dbReference type="ChEBI" id="CHEBI:59789"/>
        <label>1</label>
    </ligand>
</feature>
<dbReference type="InterPro" id="IPR006638">
    <property type="entry name" value="Elp3/MiaA/NifB-like_rSAM"/>
</dbReference>
<evidence type="ECO:0000256" key="2">
    <source>
        <dbReference type="ARBA" id="ARBA00004785"/>
    </source>
</evidence>
<dbReference type="InterPro" id="IPR007197">
    <property type="entry name" value="rSAM"/>
</dbReference>
<dbReference type="EMBL" id="QRDW01000001">
    <property type="protein sequence ID" value="RED54029.1"/>
    <property type="molecule type" value="Genomic_DNA"/>
</dbReference>
<comment type="cofactor">
    <cofactor evidence="15 17">
        <name>[4Fe-4S] cluster</name>
        <dbReference type="ChEBI" id="CHEBI:49883"/>
    </cofactor>
    <text evidence="15 17">Binds 1 [4Fe-4S] cluster. The cluster is coordinated with 3 cysteines and an exchangeable S-adenosyl-L-methionine.</text>
</comment>
<sequence length="454" mass="50906">MTDTQLIAKYSGPVPRYTSYPTAPQFHDGVKEADYRTWLADIPSERPLSLYFHIPYCDTLCWFCGCMTKITERYLPVTNYLARLLREIELTAEALGTKRLVEHIHWGGGSPTILKPGDVLRLAEQTAKHFDLMDRTDFAVEIDPRGVTLDMARALADAGVSRASIGIQDFNPLIQKLINRVQPFDETKEVVINLRREGIANINLDLMYGLPHQKVSHVARTVELALSLTPSRLALFGYAHVPWMKKHQRLINEEHLPDAALRLEQSEYAAQMILDAGYVRIGLDHFAHPEDEMAIAYQAGRLKRNFQGYTTDQAENLIGFGASAIGVSDGGYVQNHTAIHEYERSIDHGRLPIARGVAVSGEDHLRRSVIQELMCHYAVDLDLLLNQHDPASPDAQEFFESELAGMTDLIADGLMELEDSIITVTEAGKPFVRVICARFDQYLGNEKGRHSAAV</sequence>
<gene>
    <name evidence="19" type="ORF">DFP90_101830</name>
</gene>
<feature type="binding site" evidence="16">
    <location>
        <position position="239"/>
    </location>
    <ligand>
        <name>S-adenosyl-L-methionine</name>
        <dbReference type="ChEBI" id="CHEBI:59789"/>
        <label>2</label>
    </ligand>
</feature>
<evidence type="ECO:0000259" key="18">
    <source>
        <dbReference type="PROSITE" id="PS51918"/>
    </source>
</evidence>
<dbReference type="RefSeq" id="WP_115935121.1">
    <property type="nucleotide sequence ID" value="NZ_QRDW01000001.1"/>
</dbReference>
<comment type="similarity">
    <text evidence="3 15">Belongs to the anaerobic coproporphyrinogen-III oxidase family.</text>
</comment>
<dbReference type="PROSITE" id="PS51918">
    <property type="entry name" value="RADICAL_SAM"/>
    <property type="match status" value="1"/>
</dbReference>
<feature type="binding site" evidence="17">
    <location>
        <position position="57"/>
    </location>
    <ligand>
        <name>[4Fe-4S] cluster</name>
        <dbReference type="ChEBI" id="CHEBI:49883"/>
        <note>4Fe-4S-S-AdoMet</note>
    </ligand>
</feature>
<dbReference type="UniPathway" id="UPA00251">
    <property type="reaction ID" value="UER00323"/>
</dbReference>